<keyword evidence="5" id="KW-0028">Amino-acid biosynthesis</keyword>
<evidence type="ECO:0000256" key="7">
    <source>
        <dbReference type="ARBA" id="ARBA00023239"/>
    </source>
</evidence>
<dbReference type="EC" id="4.2.3.5" evidence="4"/>
<dbReference type="STRING" id="1817895.AUJ95_03665"/>
<dbReference type="PANTHER" id="PTHR21085">
    <property type="entry name" value="CHORISMATE SYNTHASE"/>
    <property type="match status" value="1"/>
</dbReference>
<gene>
    <name evidence="8" type="ORF">AUJ95_03665</name>
</gene>
<evidence type="ECO:0000256" key="4">
    <source>
        <dbReference type="ARBA" id="ARBA00013036"/>
    </source>
</evidence>
<comment type="similarity">
    <text evidence="3">Belongs to the chorismate synthase family.</text>
</comment>
<dbReference type="SUPFAM" id="SSF103263">
    <property type="entry name" value="Chorismate synthase, AroC"/>
    <property type="match status" value="1"/>
</dbReference>
<dbReference type="PANTHER" id="PTHR21085:SF0">
    <property type="entry name" value="CHORISMATE SYNTHASE"/>
    <property type="match status" value="1"/>
</dbReference>
<dbReference type="GO" id="GO:0009423">
    <property type="term" value="P:chorismate biosynthetic process"/>
    <property type="evidence" value="ECO:0007669"/>
    <property type="project" value="UniProtKB-UniPathway"/>
</dbReference>
<sequence>MLGCGIGTLFQVTVAGGSYQDGNTTHIQGIPPGIKITEEEIYADLLLRKPGQDELTSPRREPDIPIIYSGINAADTMPGFSNKGLTNGTPMVILIPNMDRHFEHIDAYQQTNRTPRPGHASYASYQKYGECDDAIGAGIFSGRYTCTIVAAGVVAKAILKRHGIEVTGYIKEAAGVQSPDMPIEKIREKVTAFREMRKKHDPVYDIIFGQGLIRPEMRLLEKMCILAEFEPKIPELYAQGKKMDEEFIRKEYGVHSKLNCPDLEAADEMYRRIIEITQDGDSSGGLVEVVATGLPAGMGEPVFRKLDGELGKMMSIAAVKAVEVGDGYKVKDMRGSECNDQMYGEAGKVCFKSNHAGGIAGGLTTGQSLVVRLAVKPTPTIAKSQSTIDKVSHETKILSAVTRRDPTIVPRVWPVAEAFVSIILLDHYMQHLAYQGICGR</sequence>
<comment type="caution">
    <text evidence="8">The sequence shown here is derived from an EMBL/GenBank/DDBJ whole genome shotgun (WGS) entry which is preliminary data.</text>
</comment>
<evidence type="ECO:0000256" key="5">
    <source>
        <dbReference type="ARBA" id="ARBA00022605"/>
    </source>
</evidence>
<dbReference type="GO" id="GO:0010181">
    <property type="term" value="F:FMN binding"/>
    <property type="evidence" value="ECO:0007669"/>
    <property type="project" value="TreeGrafter"/>
</dbReference>
<keyword evidence="6" id="KW-0057">Aromatic amino acid biosynthesis</keyword>
<dbReference type="Pfam" id="PF01264">
    <property type="entry name" value="Chorismate_synt"/>
    <property type="match status" value="1"/>
</dbReference>
<evidence type="ECO:0000256" key="6">
    <source>
        <dbReference type="ARBA" id="ARBA00023141"/>
    </source>
</evidence>
<dbReference type="GO" id="GO:0008652">
    <property type="term" value="P:amino acid biosynthetic process"/>
    <property type="evidence" value="ECO:0007669"/>
    <property type="project" value="UniProtKB-KW"/>
</dbReference>
<evidence type="ECO:0000256" key="3">
    <source>
        <dbReference type="ARBA" id="ARBA00008014"/>
    </source>
</evidence>
<comment type="cofactor">
    <cofactor evidence="1">
        <name>FMNH2</name>
        <dbReference type="ChEBI" id="CHEBI:57618"/>
    </cofactor>
</comment>
<dbReference type="InterPro" id="IPR020541">
    <property type="entry name" value="Chorismate_synthase_CS"/>
</dbReference>
<dbReference type="UniPathway" id="UPA00053">
    <property type="reaction ID" value="UER00090"/>
</dbReference>
<evidence type="ECO:0000313" key="9">
    <source>
        <dbReference type="Proteomes" id="UP000183085"/>
    </source>
</evidence>
<dbReference type="GO" id="GO:0009073">
    <property type="term" value="P:aromatic amino acid family biosynthetic process"/>
    <property type="evidence" value="ECO:0007669"/>
    <property type="project" value="UniProtKB-KW"/>
</dbReference>
<dbReference type="EMBL" id="MNYI01000090">
    <property type="protein sequence ID" value="OIP41236.1"/>
    <property type="molecule type" value="Genomic_DNA"/>
</dbReference>
<dbReference type="GO" id="GO:0004107">
    <property type="term" value="F:chorismate synthase activity"/>
    <property type="evidence" value="ECO:0007669"/>
    <property type="project" value="UniProtKB-EC"/>
</dbReference>
<dbReference type="AlphaFoldDB" id="A0A1J5DYM2"/>
<accession>A0A1J5DYM2</accession>
<organism evidence="8 9">
    <name type="scientific">Candidatus Desantisbacteria bacterium CG2_30_40_21</name>
    <dbReference type="NCBI Taxonomy" id="1817895"/>
    <lineage>
        <taxon>Bacteria</taxon>
        <taxon>Candidatus Desantisiibacteriota</taxon>
    </lineage>
</organism>
<dbReference type="GO" id="GO:0005829">
    <property type="term" value="C:cytosol"/>
    <property type="evidence" value="ECO:0007669"/>
    <property type="project" value="TreeGrafter"/>
</dbReference>
<evidence type="ECO:0000256" key="2">
    <source>
        <dbReference type="ARBA" id="ARBA00005044"/>
    </source>
</evidence>
<dbReference type="PROSITE" id="PS00788">
    <property type="entry name" value="CHORISMATE_SYNTHASE_2"/>
    <property type="match status" value="1"/>
</dbReference>
<reference evidence="8 9" key="1">
    <citation type="journal article" date="2016" name="Environ. Microbiol.">
        <title>Genomic resolution of a cold subsurface aquifer community provides metabolic insights for novel microbes adapted to high CO concentrations.</title>
        <authorList>
            <person name="Probst A.J."/>
            <person name="Castelle C.J."/>
            <person name="Singh A."/>
            <person name="Brown C.T."/>
            <person name="Anantharaman K."/>
            <person name="Sharon I."/>
            <person name="Hug L.A."/>
            <person name="Burstein D."/>
            <person name="Emerson J.B."/>
            <person name="Thomas B.C."/>
            <person name="Banfield J.F."/>
        </authorList>
    </citation>
    <scope>NUCLEOTIDE SEQUENCE [LARGE SCALE GENOMIC DNA]</scope>
    <source>
        <strain evidence="8">CG2_30_40_21</strain>
    </source>
</reference>
<comment type="pathway">
    <text evidence="2">Metabolic intermediate biosynthesis; chorismate biosynthesis; chorismate from D-erythrose 4-phosphate and phosphoenolpyruvate: step 7/7.</text>
</comment>
<dbReference type="InterPro" id="IPR000453">
    <property type="entry name" value="Chorismate_synth"/>
</dbReference>
<dbReference type="CDD" id="cd07304">
    <property type="entry name" value="Chorismate_synthase"/>
    <property type="match status" value="1"/>
</dbReference>
<protein>
    <recommendedName>
        <fullName evidence="4">chorismate synthase</fullName>
        <ecNumber evidence="4">4.2.3.5</ecNumber>
    </recommendedName>
</protein>
<keyword evidence="7" id="KW-0456">Lyase</keyword>
<name>A0A1J5DYM2_9BACT</name>
<evidence type="ECO:0000256" key="1">
    <source>
        <dbReference type="ARBA" id="ARBA00001914"/>
    </source>
</evidence>
<evidence type="ECO:0000313" key="8">
    <source>
        <dbReference type="EMBL" id="OIP41236.1"/>
    </source>
</evidence>
<dbReference type="InterPro" id="IPR035904">
    <property type="entry name" value="Chorismate_synth_AroC_sf"/>
</dbReference>
<proteinExistence type="inferred from homology"/>
<dbReference type="Gene3D" id="3.60.150.10">
    <property type="entry name" value="Chorismate synthase AroC"/>
    <property type="match status" value="2"/>
</dbReference>
<dbReference type="Proteomes" id="UP000183085">
    <property type="component" value="Unassembled WGS sequence"/>
</dbReference>